<reference evidence="4" key="1">
    <citation type="journal article" date="2019" name="Int. J. Syst. Evol. Microbiol.">
        <title>The Global Catalogue of Microorganisms (GCM) 10K type strain sequencing project: providing services to taxonomists for standard genome sequencing and annotation.</title>
        <authorList>
            <consortium name="The Broad Institute Genomics Platform"/>
            <consortium name="The Broad Institute Genome Sequencing Center for Infectious Disease"/>
            <person name="Wu L."/>
            <person name="Ma J."/>
        </authorList>
    </citation>
    <scope>NUCLEOTIDE SEQUENCE [LARGE SCALE GENOMIC DNA]</scope>
    <source>
        <strain evidence="4">JCM 18459</strain>
    </source>
</reference>
<organism evidence="3 4">
    <name type="scientific">Nocardioides marinquilinus</name>
    <dbReference type="NCBI Taxonomy" id="1210400"/>
    <lineage>
        <taxon>Bacteria</taxon>
        <taxon>Bacillati</taxon>
        <taxon>Actinomycetota</taxon>
        <taxon>Actinomycetes</taxon>
        <taxon>Propionibacteriales</taxon>
        <taxon>Nocardioidaceae</taxon>
        <taxon>Nocardioides</taxon>
    </lineage>
</organism>
<dbReference type="Pfam" id="PF01882">
    <property type="entry name" value="DUF58"/>
    <property type="match status" value="1"/>
</dbReference>
<evidence type="ECO:0000313" key="4">
    <source>
        <dbReference type="Proteomes" id="UP001500221"/>
    </source>
</evidence>
<keyword evidence="1" id="KW-1133">Transmembrane helix</keyword>
<name>A0ABP9Q470_9ACTN</name>
<gene>
    <name evidence="3" type="ORF">GCM10023340_44580</name>
</gene>
<keyword evidence="1" id="KW-0472">Membrane</keyword>
<evidence type="ECO:0000256" key="1">
    <source>
        <dbReference type="SAM" id="Phobius"/>
    </source>
</evidence>
<evidence type="ECO:0000259" key="2">
    <source>
        <dbReference type="Pfam" id="PF01882"/>
    </source>
</evidence>
<comment type="caution">
    <text evidence="3">The sequence shown here is derived from an EMBL/GenBank/DDBJ whole genome shotgun (WGS) entry which is preliminary data.</text>
</comment>
<keyword evidence="1" id="KW-0812">Transmembrane</keyword>
<proteinExistence type="predicted"/>
<feature type="transmembrane region" description="Helical" evidence="1">
    <location>
        <begin position="12"/>
        <end position="28"/>
    </location>
</feature>
<protein>
    <recommendedName>
        <fullName evidence="2">DUF58 domain-containing protein</fullName>
    </recommendedName>
</protein>
<keyword evidence="4" id="KW-1185">Reference proteome</keyword>
<dbReference type="Proteomes" id="UP001500221">
    <property type="component" value="Unassembled WGS sequence"/>
</dbReference>
<dbReference type="EMBL" id="BAABKG010000007">
    <property type="protein sequence ID" value="GAA5156505.1"/>
    <property type="molecule type" value="Genomic_DNA"/>
</dbReference>
<dbReference type="PANTHER" id="PTHR33608:SF14">
    <property type="entry name" value="POSSIBLE CONSERVED SECRETED PROTEIN"/>
    <property type="match status" value="1"/>
</dbReference>
<dbReference type="InterPro" id="IPR002881">
    <property type="entry name" value="DUF58"/>
</dbReference>
<accession>A0ABP9Q470</accession>
<evidence type="ECO:0000313" key="3">
    <source>
        <dbReference type="EMBL" id="GAA5156505.1"/>
    </source>
</evidence>
<dbReference type="RefSeq" id="WP_345464282.1">
    <property type="nucleotide sequence ID" value="NZ_BAABKG010000007.1"/>
</dbReference>
<sequence>MSEGRWEPTAALLRAALVGLGGLVLAVVGGEPAVLALTAPLLLLAVPAVVRPRSRPRPASTVDHGSLREGQAVRVGLDLEVSEAPGGPDGAREVEQVTRVVVPTAFQRARPDGGQVSRLVRDGWQRSIEVEVSPRRWGTPVLGEEQVALFSRWGGWRWGPVAVTGRAVRVMPAGVYRSRAEAPRPRGLVGAHRAARPGSGTELAGIRPFQAGDRLRRIDWRVSLRTDELHVTTTRAEQDAGLLLVVDLFAEHGLSGGVDGDASSLDLTVRAAAALAEHAVRTGDRVALRPIGGRARAVPPGAGQRHLRRVLGTLADVRTGSSSADDVAPLDLRAGAGTTVVVLSPLLVDAVATTAAALVRRGLPVVVVDTLPPGLRPDPGQSDPVLVDLAWRMRRLEREQVATALAAIGCPVVVWRGAGTVDEVMRRLARRGQRPGVGGA</sequence>
<feature type="domain" description="DUF58" evidence="2">
    <location>
        <begin position="206"/>
        <end position="361"/>
    </location>
</feature>
<dbReference type="PANTHER" id="PTHR33608">
    <property type="entry name" value="BLL2464 PROTEIN"/>
    <property type="match status" value="1"/>
</dbReference>